<evidence type="ECO:0000313" key="2">
    <source>
        <dbReference type="Proteomes" id="UP000634136"/>
    </source>
</evidence>
<dbReference type="EMBL" id="JAAIUW010000008">
    <property type="protein sequence ID" value="KAF7818802.1"/>
    <property type="molecule type" value="Genomic_DNA"/>
</dbReference>
<comment type="caution">
    <text evidence="1">The sequence shown here is derived from an EMBL/GenBank/DDBJ whole genome shotgun (WGS) entry which is preliminary data.</text>
</comment>
<evidence type="ECO:0000313" key="1">
    <source>
        <dbReference type="EMBL" id="KAF7818802.1"/>
    </source>
</evidence>
<organism evidence="1 2">
    <name type="scientific">Senna tora</name>
    <dbReference type="NCBI Taxonomy" id="362788"/>
    <lineage>
        <taxon>Eukaryota</taxon>
        <taxon>Viridiplantae</taxon>
        <taxon>Streptophyta</taxon>
        <taxon>Embryophyta</taxon>
        <taxon>Tracheophyta</taxon>
        <taxon>Spermatophyta</taxon>
        <taxon>Magnoliopsida</taxon>
        <taxon>eudicotyledons</taxon>
        <taxon>Gunneridae</taxon>
        <taxon>Pentapetalae</taxon>
        <taxon>rosids</taxon>
        <taxon>fabids</taxon>
        <taxon>Fabales</taxon>
        <taxon>Fabaceae</taxon>
        <taxon>Caesalpinioideae</taxon>
        <taxon>Cassia clade</taxon>
        <taxon>Senna</taxon>
    </lineage>
</organism>
<keyword evidence="2" id="KW-1185">Reference proteome</keyword>
<gene>
    <name evidence="1" type="ORF">G2W53_024257</name>
</gene>
<accession>A0A834TBA0</accession>
<dbReference type="Proteomes" id="UP000634136">
    <property type="component" value="Unassembled WGS sequence"/>
</dbReference>
<reference evidence="1" key="1">
    <citation type="submission" date="2020-09" db="EMBL/GenBank/DDBJ databases">
        <title>Genome-Enabled Discovery of Anthraquinone Biosynthesis in Senna tora.</title>
        <authorList>
            <person name="Kang S.-H."/>
            <person name="Pandey R.P."/>
            <person name="Lee C.-M."/>
            <person name="Sim J.-S."/>
            <person name="Jeong J.-T."/>
            <person name="Choi B.-S."/>
            <person name="Jung M."/>
            <person name="Ginzburg D."/>
            <person name="Zhao K."/>
            <person name="Won S.Y."/>
            <person name="Oh T.-J."/>
            <person name="Yu Y."/>
            <person name="Kim N.-H."/>
            <person name="Lee O.R."/>
            <person name="Lee T.-H."/>
            <person name="Bashyal P."/>
            <person name="Kim T.-S."/>
            <person name="Lee W.-H."/>
            <person name="Kawkins C."/>
            <person name="Kim C.-K."/>
            <person name="Kim J.S."/>
            <person name="Ahn B.O."/>
            <person name="Rhee S.Y."/>
            <person name="Sohng J.K."/>
        </authorList>
    </citation>
    <scope>NUCLEOTIDE SEQUENCE</scope>
    <source>
        <tissue evidence="1">Leaf</tissue>
    </source>
</reference>
<sequence>MAQRCGLPSWLLRRAGSRIDRQSISVTTPYFSLWSSGRCLEVHEALIAAAASAPQSLIPLDLHPCTMHNHDFNS</sequence>
<name>A0A834TBA0_9FABA</name>
<protein>
    <submittedName>
        <fullName evidence="1">Uncharacterized protein</fullName>
    </submittedName>
</protein>
<dbReference type="AlphaFoldDB" id="A0A834TBA0"/>
<proteinExistence type="predicted"/>